<feature type="domain" description="Protein kinase" evidence="7">
    <location>
        <begin position="1"/>
        <end position="167"/>
    </location>
</feature>
<protein>
    <submittedName>
        <fullName evidence="8">Tyrosine-protein kinase transforming protein SEA</fullName>
    </submittedName>
</protein>
<dbReference type="PANTHER" id="PTHR24416:SF564">
    <property type="entry name" value="MACROPHAGE-STIMULATING PROTEIN RECEPTOR"/>
    <property type="match status" value="1"/>
</dbReference>
<evidence type="ECO:0000256" key="6">
    <source>
        <dbReference type="SAM" id="MobiDB-lite"/>
    </source>
</evidence>
<dbReference type="FunFam" id="1.10.510.10:FF:000554">
    <property type="entry name" value="Predicted protein"/>
    <property type="match status" value="1"/>
</dbReference>
<dbReference type="InterPro" id="IPR011009">
    <property type="entry name" value="Kinase-like_dom_sf"/>
</dbReference>
<keyword evidence="5" id="KW-0829">Tyrosine-protein kinase</keyword>
<dbReference type="PRINTS" id="PR00109">
    <property type="entry name" value="TYRKINASE"/>
</dbReference>
<dbReference type="Pfam" id="PF07714">
    <property type="entry name" value="PK_Tyr_Ser-Thr"/>
    <property type="match status" value="1"/>
</dbReference>
<feature type="region of interest" description="Disordered" evidence="6">
    <location>
        <begin position="188"/>
        <end position="207"/>
    </location>
</feature>
<dbReference type="SUPFAM" id="SSF56112">
    <property type="entry name" value="Protein kinase-like (PK-like)"/>
    <property type="match status" value="1"/>
</dbReference>
<evidence type="ECO:0000259" key="7">
    <source>
        <dbReference type="PROSITE" id="PS50011"/>
    </source>
</evidence>
<dbReference type="InterPro" id="IPR008266">
    <property type="entry name" value="Tyr_kinase_AS"/>
</dbReference>
<keyword evidence="3 8" id="KW-0418">Kinase</keyword>
<dbReference type="GO" id="GO:0005886">
    <property type="term" value="C:plasma membrane"/>
    <property type="evidence" value="ECO:0007669"/>
    <property type="project" value="TreeGrafter"/>
</dbReference>
<evidence type="ECO:0000256" key="5">
    <source>
        <dbReference type="ARBA" id="ARBA00023137"/>
    </source>
</evidence>
<evidence type="ECO:0000256" key="2">
    <source>
        <dbReference type="ARBA" id="ARBA00022741"/>
    </source>
</evidence>
<evidence type="ECO:0000256" key="3">
    <source>
        <dbReference type="ARBA" id="ARBA00022777"/>
    </source>
</evidence>
<dbReference type="CDD" id="cd00192">
    <property type="entry name" value="PTKc"/>
    <property type="match status" value="1"/>
</dbReference>
<keyword evidence="2" id="KW-0547">Nucleotide-binding</keyword>
<dbReference type="Gene3D" id="1.10.510.10">
    <property type="entry name" value="Transferase(Phosphotransferase) domain 1"/>
    <property type="match status" value="1"/>
</dbReference>
<reference evidence="8" key="1">
    <citation type="submission" date="2023-03" db="EMBL/GenBank/DDBJ databases">
        <authorList>
            <person name="Steffen K."/>
            <person name="Cardenas P."/>
        </authorList>
    </citation>
    <scope>NUCLEOTIDE SEQUENCE</scope>
</reference>
<dbReference type="Proteomes" id="UP001174909">
    <property type="component" value="Unassembled WGS sequence"/>
</dbReference>
<evidence type="ECO:0000256" key="4">
    <source>
        <dbReference type="ARBA" id="ARBA00022840"/>
    </source>
</evidence>
<dbReference type="GO" id="GO:0007169">
    <property type="term" value="P:cell surface receptor protein tyrosine kinase signaling pathway"/>
    <property type="evidence" value="ECO:0007669"/>
    <property type="project" value="TreeGrafter"/>
</dbReference>
<dbReference type="AlphaFoldDB" id="A0AA35SG84"/>
<dbReference type="GO" id="GO:0005524">
    <property type="term" value="F:ATP binding"/>
    <property type="evidence" value="ECO:0007669"/>
    <property type="project" value="UniProtKB-KW"/>
</dbReference>
<dbReference type="InterPro" id="IPR000719">
    <property type="entry name" value="Prot_kinase_dom"/>
</dbReference>
<gene>
    <name evidence="8" type="ORF">GBAR_LOCUS16277</name>
</gene>
<dbReference type="InterPro" id="IPR020635">
    <property type="entry name" value="Tyr_kinase_cat_dom"/>
</dbReference>
<name>A0AA35SG84_GEOBA</name>
<dbReference type="GO" id="GO:0006909">
    <property type="term" value="P:phagocytosis"/>
    <property type="evidence" value="ECO:0007669"/>
    <property type="project" value="TreeGrafter"/>
</dbReference>
<dbReference type="PANTHER" id="PTHR24416">
    <property type="entry name" value="TYROSINE-PROTEIN KINASE RECEPTOR"/>
    <property type="match status" value="1"/>
</dbReference>
<dbReference type="InterPro" id="IPR001245">
    <property type="entry name" value="Ser-Thr/Tyr_kinase_cat_dom"/>
</dbReference>
<evidence type="ECO:0000256" key="1">
    <source>
        <dbReference type="ARBA" id="ARBA00022679"/>
    </source>
</evidence>
<dbReference type="PROSITE" id="PS00109">
    <property type="entry name" value="PROTEIN_KINASE_TYR"/>
    <property type="match status" value="1"/>
</dbReference>
<dbReference type="SMART" id="SM00219">
    <property type="entry name" value="TyrKc"/>
    <property type="match status" value="1"/>
</dbReference>
<keyword evidence="1" id="KW-0808">Transferase</keyword>
<evidence type="ECO:0000313" key="9">
    <source>
        <dbReference type="Proteomes" id="UP001174909"/>
    </source>
</evidence>
<dbReference type="GO" id="GO:0004714">
    <property type="term" value="F:transmembrane receptor protein tyrosine kinase activity"/>
    <property type="evidence" value="ECO:0007669"/>
    <property type="project" value="TreeGrafter"/>
</dbReference>
<evidence type="ECO:0000313" key="8">
    <source>
        <dbReference type="EMBL" id="CAI8028567.1"/>
    </source>
</evidence>
<organism evidence="8 9">
    <name type="scientific">Geodia barretti</name>
    <name type="common">Barrett's horny sponge</name>
    <dbReference type="NCBI Taxonomy" id="519541"/>
    <lineage>
        <taxon>Eukaryota</taxon>
        <taxon>Metazoa</taxon>
        <taxon>Porifera</taxon>
        <taxon>Demospongiae</taxon>
        <taxon>Heteroscleromorpha</taxon>
        <taxon>Tetractinellida</taxon>
        <taxon>Astrophorina</taxon>
        <taxon>Geodiidae</taxon>
        <taxon>Geodia</taxon>
    </lineage>
</organism>
<accession>A0AA35SG84</accession>
<dbReference type="InterPro" id="IPR050122">
    <property type="entry name" value="RTK"/>
</dbReference>
<sequence>MKRLMVMCNQIASGMEYLAAEKYVHRDLAARNCMIDSHFVIKISDFGLSEDVFQRNYYREGVDGEMAKLPVKWMAPESLSDGHFSEKSDVWSYGVTMWEVFSGGKSPYPGTNPATLVQMLEEGERLPKPYNSACSDKIYTMMLTCWEAVPDKRPSFKTLYNNGSKIIEGIAGYLEIGFNPFTAETSCGEDGGRAATEGGVMQEGRKE</sequence>
<proteinExistence type="predicted"/>
<dbReference type="GO" id="GO:0043235">
    <property type="term" value="C:receptor complex"/>
    <property type="evidence" value="ECO:0007669"/>
    <property type="project" value="TreeGrafter"/>
</dbReference>
<comment type="caution">
    <text evidence="8">The sequence shown here is derived from an EMBL/GenBank/DDBJ whole genome shotgun (WGS) entry which is preliminary data.</text>
</comment>
<keyword evidence="9" id="KW-1185">Reference proteome</keyword>
<dbReference type="GO" id="GO:0016477">
    <property type="term" value="P:cell migration"/>
    <property type="evidence" value="ECO:0007669"/>
    <property type="project" value="TreeGrafter"/>
</dbReference>
<dbReference type="PROSITE" id="PS50011">
    <property type="entry name" value="PROTEIN_KINASE_DOM"/>
    <property type="match status" value="1"/>
</dbReference>
<dbReference type="EMBL" id="CASHTH010002347">
    <property type="protein sequence ID" value="CAI8028567.1"/>
    <property type="molecule type" value="Genomic_DNA"/>
</dbReference>
<keyword evidence="4" id="KW-0067">ATP-binding</keyword>